<keyword evidence="2" id="KW-1185">Reference proteome</keyword>
<protein>
    <submittedName>
        <fullName evidence="1">Uncharacterized protein</fullName>
    </submittedName>
</protein>
<gene>
    <name evidence="1" type="ORF">BJX66DRAFT_308344</name>
</gene>
<evidence type="ECO:0000313" key="2">
    <source>
        <dbReference type="Proteomes" id="UP001610563"/>
    </source>
</evidence>
<proteinExistence type="predicted"/>
<organism evidence="1 2">
    <name type="scientific">Aspergillus keveii</name>
    <dbReference type="NCBI Taxonomy" id="714993"/>
    <lineage>
        <taxon>Eukaryota</taxon>
        <taxon>Fungi</taxon>
        <taxon>Dikarya</taxon>
        <taxon>Ascomycota</taxon>
        <taxon>Pezizomycotina</taxon>
        <taxon>Eurotiomycetes</taxon>
        <taxon>Eurotiomycetidae</taxon>
        <taxon>Eurotiales</taxon>
        <taxon>Aspergillaceae</taxon>
        <taxon>Aspergillus</taxon>
        <taxon>Aspergillus subgen. Nidulantes</taxon>
    </lineage>
</organism>
<accession>A0ABR4FZK1</accession>
<sequence length="150" mass="17132">MRGLRPRWGFCRGSRISPTAMTVLKTADICRVPVCATDNAKEAVVGGPAAYHHTFLVAPRDPELPMLSHRDTPYHSLEILQRGKPLAHVEARINLCHLESRSGEAARSEQRLDDNGTFHQCSPIRCCWIRSLHGRFRIVYMQRRTRKFGR</sequence>
<reference evidence="1 2" key="1">
    <citation type="submission" date="2024-07" db="EMBL/GenBank/DDBJ databases">
        <title>Section-level genome sequencing and comparative genomics of Aspergillus sections Usti and Cavernicolus.</title>
        <authorList>
            <consortium name="Lawrence Berkeley National Laboratory"/>
            <person name="Nybo J.L."/>
            <person name="Vesth T.C."/>
            <person name="Theobald S."/>
            <person name="Frisvad J.C."/>
            <person name="Larsen T.O."/>
            <person name="Kjaerboelling I."/>
            <person name="Rothschild-Mancinelli K."/>
            <person name="Lyhne E.K."/>
            <person name="Kogle M.E."/>
            <person name="Barry K."/>
            <person name="Clum A."/>
            <person name="Na H."/>
            <person name="Ledsgaard L."/>
            <person name="Lin J."/>
            <person name="Lipzen A."/>
            <person name="Kuo A."/>
            <person name="Riley R."/>
            <person name="Mondo S."/>
            <person name="Labutti K."/>
            <person name="Haridas S."/>
            <person name="Pangalinan J."/>
            <person name="Salamov A.A."/>
            <person name="Simmons B.A."/>
            <person name="Magnuson J.K."/>
            <person name="Chen J."/>
            <person name="Drula E."/>
            <person name="Henrissat B."/>
            <person name="Wiebenga A."/>
            <person name="Lubbers R.J."/>
            <person name="Gomes A.C."/>
            <person name="Makela M.R."/>
            <person name="Stajich J."/>
            <person name="Grigoriev I.V."/>
            <person name="Mortensen U.H."/>
            <person name="De Vries R.P."/>
            <person name="Baker S.E."/>
            <person name="Andersen M.R."/>
        </authorList>
    </citation>
    <scope>NUCLEOTIDE SEQUENCE [LARGE SCALE GENOMIC DNA]</scope>
    <source>
        <strain evidence="1 2">CBS 209.92</strain>
    </source>
</reference>
<dbReference type="EMBL" id="JBFTWV010000075">
    <property type="protein sequence ID" value="KAL2788695.1"/>
    <property type="molecule type" value="Genomic_DNA"/>
</dbReference>
<comment type="caution">
    <text evidence="1">The sequence shown here is derived from an EMBL/GenBank/DDBJ whole genome shotgun (WGS) entry which is preliminary data.</text>
</comment>
<name>A0ABR4FZK1_9EURO</name>
<evidence type="ECO:0000313" key="1">
    <source>
        <dbReference type="EMBL" id="KAL2788695.1"/>
    </source>
</evidence>
<dbReference type="Proteomes" id="UP001610563">
    <property type="component" value="Unassembled WGS sequence"/>
</dbReference>